<organism evidence="2 3">
    <name type="scientific">Salmonella enterica subsp. enterica serovar Bovismorbificans</name>
    <dbReference type="NCBI Taxonomy" id="58097"/>
    <lineage>
        <taxon>Bacteria</taxon>
        <taxon>Pseudomonadati</taxon>
        <taxon>Pseudomonadota</taxon>
        <taxon>Gammaproteobacteria</taxon>
        <taxon>Enterobacterales</taxon>
        <taxon>Enterobacteriaceae</taxon>
        <taxon>Salmonella</taxon>
    </lineage>
</organism>
<accession>A0A655BQS5</accession>
<gene>
    <name evidence="2" type="ORF">ERS008198_00734</name>
</gene>
<proteinExistence type="predicted"/>
<reference evidence="2 3" key="1">
    <citation type="submission" date="2015-03" db="EMBL/GenBank/DDBJ databases">
        <authorList>
            <consortium name="Pathogen Informatics"/>
        </authorList>
    </citation>
    <scope>NUCLEOTIDE SEQUENCE [LARGE SCALE GENOMIC DNA]</scope>
    <source>
        <strain evidence="2 3">A1104</strain>
    </source>
</reference>
<sequence>MTLGIDKTNQRRVYAHERRAAKSLRDARQRQHLQRV</sequence>
<feature type="region of interest" description="Disordered" evidence="1">
    <location>
        <begin position="1"/>
        <end position="36"/>
    </location>
</feature>
<evidence type="ECO:0000256" key="1">
    <source>
        <dbReference type="SAM" id="MobiDB-lite"/>
    </source>
</evidence>
<dbReference type="EMBL" id="CQPA01000003">
    <property type="protein sequence ID" value="CNT69748.1"/>
    <property type="molecule type" value="Genomic_DNA"/>
</dbReference>
<evidence type="ECO:0000313" key="3">
    <source>
        <dbReference type="Proteomes" id="UP000041314"/>
    </source>
</evidence>
<dbReference type="Proteomes" id="UP000041314">
    <property type="component" value="Unassembled WGS sequence"/>
</dbReference>
<protein>
    <submittedName>
        <fullName evidence="2">Uncharacterized protein</fullName>
    </submittedName>
</protein>
<evidence type="ECO:0000313" key="2">
    <source>
        <dbReference type="EMBL" id="CNT69748.1"/>
    </source>
</evidence>
<dbReference type="AlphaFoldDB" id="A0A655BQS5"/>
<name>A0A655BQS5_SALET</name>
<feature type="compositionally biased region" description="Basic and acidic residues" evidence="1">
    <location>
        <begin position="14"/>
        <end position="29"/>
    </location>
</feature>